<evidence type="ECO:0000256" key="2">
    <source>
        <dbReference type="SAM" id="Coils"/>
    </source>
</evidence>
<dbReference type="Gene3D" id="1.10.287.1490">
    <property type="match status" value="1"/>
</dbReference>
<gene>
    <name evidence="5" type="ORF">NQ519_04990</name>
</gene>
<evidence type="ECO:0000313" key="6">
    <source>
        <dbReference type="Proteomes" id="UP001058267"/>
    </source>
</evidence>
<feature type="coiled-coil region" evidence="2">
    <location>
        <begin position="1045"/>
        <end position="1081"/>
    </location>
</feature>
<sequence length="1290" mass="143285">MASKIREEDLRLNIIVNGDDGRKKIKEAEDAFNDWQESIRKTRAEMAELERQGKQNTVQYDNLKKRLDSQTASADKAKQRLDTLTRQMNVNTMTIGELRKHVRNLSRELSQMDPRDARWKKLNAELQTTKNRLHELTGVSRGIQGVFDKLGFGKIEAAVGKLFVYYNVLKGIFSLFTGGINKIREFEQANVNLSTILGVHVSQMTGLTKSALELGRTTEYTASQVTNLQTELAKLGFNQPQILQMTKPVLQFATAVGAELPEAAALAGATLRAFGKDVSETDDVLATMAVGCNKSALSFEYLQTAMSIVGPVAKTFRFDVKDTIALLGTLANSGFDASSAATATRNILLNLADANGKLAKELGQPIRSLPDLIDGLQRLDAKGIDLAKTLELTDKRSVAAFNTLLRGAGSMGELRDSLQDVGGELKRIQEERLNTVEGSVKLLQSAWEGLMLSFYNSRGFIKAVIDGITGLIEGVTKLIGPSESLIDQFDQQLDRVATLESTIPPLVSEYETLRSKTELNADEHERLKTVTKELADAYPGAISAVDEYGNAIEVNTEKINRFLESERARLRYVYADSIKDLEKEVEKQQRIIENAQSQIERGTTYTGGSLGGDIGRIRDLNSEEVTALQRTIAHAQEIRQGALAQLKRLNGQELEEMISAQNERREVEKAAAEEEKKQREEEEKARQEKQAQQAAAAAAYKGLDEKEIAERIALRKRFLDGKIATEKEYNDQLLQLNIDSLNRRLNSGELKGKERLKVEEQLTTLLLQQKKQEQKDLEEIEKQRIDSITDPVEKEEALYAQQQKKYAGNTAMLEQLARSHARKLTEIKLKQALDALKTEENRYKQERALMVTQHNEELSLETLTAAQRKKIKKQLIEELKAFDTEYYSGMLSKIQTLFSEGQIDIPTAEGLLKSIDLDSELLSDEEKQHLQEMIDTITVKLAAAKNAVKDLGYSFATKQGDILGFSQDDWDRFFENISNGQGGTDELRMGLMAAAEAAEMAMSLYSGYDKMMTAKENASLKKFKKNQDERKKSMENRLDAGLMTQEQYDAETERMDKEYDKKQEELEIKQAKRQKAQNLAQATIATARAVAEALPRLGLAAIAAAMGAAQIAMIAATPIAGAAEGGLLVARTQDGRKFQASVEPDKRGYVERPTVITGEDGLEYVIPNDAMKNPTARPIIGLFETVRRQGNLADFNFGEVLPALYNIPGRAAGGAISPGQAIDTINASPTASTASEGSDPALVRLLYTAVVRLTERLDEPIRADVSLMGKAGLIEKQREYERMMNRGKLK</sequence>
<accession>A0ABY5V9X9</accession>
<proteinExistence type="predicted"/>
<dbReference type="Pfam" id="PF10145">
    <property type="entry name" value="PhageMin_Tail"/>
    <property type="match status" value="1"/>
</dbReference>
<feature type="coiled-coil region" evidence="2">
    <location>
        <begin position="822"/>
        <end position="849"/>
    </location>
</feature>
<dbReference type="RefSeq" id="WP_019152261.1">
    <property type="nucleotide sequence ID" value="NZ_CP102252.1"/>
</dbReference>
<dbReference type="EMBL" id="CP102252">
    <property type="protein sequence ID" value="UWN66193.1"/>
    <property type="molecule type" value="Genomic_DNA"/>
</dbReference>
<feature type="region of interest" description="Disordered" evidence="3">
    <location>
        <begin position="661"/>
        <end position="691"/>
    </location>
</feature>
<evidence type="ECO:0000259" key="4">
    <source>
        <dbReference type="Pfam" id="PF10145"/>
    </source>
</evidence>
<keyword evidence="6" id="KW-1185">Reference proteome</keyword>
<evidence type="ECO:0000313" key="5">
    <source>
        <dbReference type="EMBL" id="UWN66193.1"/>
    </source>
</evidence>
<dbReference type="PANTHER" id="PTHR37813:SF1">
    <property type="entry name" value="FELS-2 PROPHAGE PROTEIN"/>
    <property type="match status" value="1"/>
</dbReference>
<dbReference type="InterPro" id="IPR010090">
    <property type="entry name" value="Phage_tape_meas"/>
</dbReference>
<keyword evidence="1" id="KW-1188">Viral release from host cell</keyword>
<dbReference type="Proteomes" id="UP001058267">
    <property type="component" value="Chromosome"/>
</dbReference>
<feature type="domain" description="Phage tail tape measure protein" evidence="4">
    <location>
        <begin position="209"/>
        <end position="395"/>
    </location>
</feature>
<organism evidence="5 6">
    <name type="scientific">Alistipes senegalensis JC50</name>
    <dbReference type="NCBI Taxonomy" id="1033732"/>
    <lineage>
        <taxon>Bacteria</taxon>
        <taxon>Pseudomonadati</taxon>
        <taxon>Bacteroidota</taxon>
        <taxon>Bacteroidia</taxon>
        <taxon>Bacteroidales</taxon>
        <taxon>Rikenellaceae</taxon>
        <taxon>Alistipes</taxon>
    </lineage>
</organism>
<reference evidence="5" key="1">
    <citation type="journal article" date="2022" name="Cell">
        <title>Design, construction, and in vivo augmentation of a complex gut microbiome.</title>
        <authorList>
            <person name="Cheng A.G."/>
            <person name="Ho P.Y."/>
            <person name="Aranda-Diaz A."/>
            <person name="Jain S."/>
            <person name="Yu F.B."/>
            <person name="Meng X."/>
            <person name="Wang M."/>
            <person name="Iakiviak M."/>
            <person name="Nagashima K."/>
            <person name="Zhao A."/>
            <person name="Murugkar P."/>
            <person name="Patil A."/>
            <person name="Atabakhsh K."/>
            <person name="Weakley A."/>
            <person name="Yan J."/>
            <person name="Brumbaugh A.R."/>
            <person name="Higginbottom S."/>
            <person name="Dimas A."/>
            <person name="Shiver A.L."/>
            <person name="Deutschbauer A."/>
            <person name="Neff N."/>
            <person name="Sonnenburg J.L."/>
            <person name="Huang K.C."/>
            <person name="Fischbach M.A."/>
        </authorList>
    </citation>
    <scope>NUCLEOTIDE SEQUENCE</scope>
    <source>
        <strain evidence="5">JC50</strain>
    </source>
</reference>
<evidence type="ECO:0000256" key="1">
    <source>
        <dbReference type="ARBA" id="ARBA00022612"/>
    </source>
</evidence>
<name>A0ABY5V9X9_9BACT</name>
<dbReference type="PANTHER" id="PTHR37813">
    <property type="entry name" value="FELS-2 PROPHAGE PROTEIN"/>
    <property type="match status" value="1"/>
</dbReference>
<dbReference type="NCBIfam" id="TIGR01760">
    <property type="entry name" value="tape_meas_TP901"/>
    <property type="match status" value="1"/>
</dbReference>
<evidence type="ECO:0000256" key="3">
    <source>
        <dbReference type="SAM" id="MobiDB-lite"/>
    </source>
</evidence>
<keyword evidence="2" id="KW-0175">Coiled coil</keyword>
<feature type="compositionally biased region" description="Basic and acidic residues" evidence="3">
    <location>
        <begin position="662"/>
        <end position="689"/>
    </location>
</feature>
<protein>
    <submittedName>
        <fullName evidence="5">Phage tail tape measure protein</fullName>
    </submittedName>
</protein>
<feature type="coiled-coil region" evidence="2">
    <location>
        <begin position="25"/>
        <end position="87"/>
    </location>
</feature>